<evidence type="ECO:0000313" key="2">
    <source>
        <dbReference type="Proteomes" id="UP000317982"/>
    </source>
</evidence>
<sequence>MSTMSLTLVGLSRITSLETCTAMAEVRVAATPLTLHGSTPHFLTTVREGRGLRAHSRQELTVGGPLDQLDLADMRQLAYQAYSYRWAIWNSVVAGTRPALPWWTFLQRHDSAPDRYPLARAQQDYLAQQQILLMTAYNALPHRALDLPTSHLEALQLGAQGYAHFGWLSAVPGDRMLCPDGTYLEGDDGRLSARLAYLSEANARIDALTEQHSLVALLTD</sequence>
<name>A0A545ADS2_9ACTN</name>
<comment type="caution">
    <text evidence="1">The sequence shown here is derived from an EMBL/GenBank/DDBJ whole genome shotgun (WGS) entry which is preliminary data.</text>
</comment>
<dbReference type="OrthoDB" id="3352716at2"/>
<dbReference type="InParanoid" id="A0A545ADS2"/>
<organism evidence="1 2">
    <name type="scientific">Cryptosporangium phraense</name>
    <dbReference type="NCBI Taxonomy" id="2593070"/>
    <lineage>
        <taxon>Bacteria</taxon>
        <taxon>Bacillati</taxon>
        <taxon>Actinomycetota</taxon>
        <taxon>Actinomycetes</taxon>
        <taxon>Cryptosporangiales</taxon>
        <taxon>Cryptosporangiaceae</taxon>
        <taxon>Cryptosporangium</taxon>
    </lineage>
</organism>
<dbReference type="AlphaFoldDB" id="A0A545ADS2"/>
<evidence type="ECO:0000313" key="1">
    <source>
        <dbReference type="EMBL" id="TQS39484.1"/>
    </source>
</evidence>
<dbReference type="EMBL" id="VIRS01000076">
    <property type="protein sequence ID" value="TQS39484.1"/>
    <property type="molecule type" value="Genomic_DNA"/>
</dbReference>
<keyword evidence="2" id="KW-1185">Reference proteome</keyword>
<dbReference type="Proteomes" id="UP000317982">
    <property type="component" value="Unassembled WGS sequence"/>
</dbReference>
<gene>
    <name evidence="1" type="ORF">FL583_39795</name>
</gene>
<accession>A0A545ADS2</accession>
<dbReference type="RefSeq" id="WP_142710103.1">
    <property type="nucleotide sequence ID" value="NZ_VIRS01000076.1"/>
</dbReference>
<proteinExistence type="predicted"/>
<protein>
    <submittedName>
        <fullName evidence="1">Uncharacterized protein</fullName>
    </submittedName>
</protein>
<reference evidence="1 2" key="1">
    <citation type="submission" date="2019-07" db="EMBL/GenBank/DDBJ databases">
        <title>Cryptosporangium phraense sp. nov., isolated from plant litter.</title>
        <authorList>
            <person name="Suriyachadkun C."/>
        </authorList>
    </citation>
    <scope>NUCLEOTIDE SEQUENCE [LARGE SCALE GENOMIC DNA]</scope>
    <source>
        <strain evidence="1 2">A-T 5661</strain>
    </source>
</reference>